<sequence>MATANASRSVSPGAALLRSSRMFSMPAPISAPADLSLATKHKSATATTPFPTRLSVTTTESSRAVGDWGFKRPFPLKTTTKSTLPLVRIRQVDSIEQVTDFQSSSDHTITLKKWQELNMDITVPQEASDKRPGKSVFEEASDITALSAEDKVKKESIRWKFSGPWLAGMTEGEFNQYLSETVRERRSEFRDYLKQQLAAETTNDRKAQAAEKAEELPAPVLPSDISEEALTEYLRRLRGDRILLFQHVSRFLDLAPLAPQTSILEGLNHFAVNKRYDITLSPYAQNGPPITHPSAGLSYLRTKSYVDNHPLYGPQQKHPPVKARIVSPRSGSTGYVAKIGVAGLISKIPEGETTFNYKSTGRGMREKIPGLNEFVPDVFGGSKVYVAPHRASVDPKGKMILQFEETDAQATIIQKEMVGEGDVWEAAVKERTESLTVERPGGMRRTQRSNQRAIYGSSANYGLDR</sequence>
<evidence type="ECO:0000313" key="2">
    <source>
        <dbReference type="EMBL" id="KAH6659734.1"/>
    </source>
</evidence>
<dbReference type="PANTHER" id="PTHR28058:SF1">
    <property type="entry name" value="SMALL RIBOSOMAL SUBUNIT PROTEIN BS1M"/>
    <property type="match status" value="1"/>
</dbReference>
<dbReference type="InterPro" id="IPR016712">
    <property type="entry name" value="Rbsml_bS1m-like"/>
</dbReference>
<dbReference type="GO" id="GO:0005763">
    <property type="term" value="C:mitochondrial small ribosomal subunit"/>
    <property type="evidence" value="ECO:0007669"/>
    <property type="project" value="TreeGrafter"/>
</dbReference>
<dbReference type="OrthoDB" id="3913595at2759"/>
<keyword evidence="2" id="KW-0687">Ribonucleoprotein</keyword>
<feature type="compositionally biased region" description="Polar residues" evidence="1">
    <location>
        <begin position="448"/>
        <end position="465"/>
    </location>
</feature>
<comment type="caution">
    <text evidence="2">The sequence shown here is derived from an EMBL/GenBank/DDBJ whole genome shotgun (WGS) entry which is preliminary data.</text>
</comment>
<proteinExistence type="predicted"/>
<reference evidence="2" key="1">
    <citation type="journal article" date="2021" name="Nat. Commun.">
        <title>Genetic determinants of endophytism in the Arabidopsis root mycobiome.</title>
        <authorList>
            <person name="Mesny F."/>
            <person name="Miyauchi S."/>
            <person name="Thiergart T."/>
            <person name="Pickel B."/>
            <person name="Atanasova L."/>
            <person name="Karlsson M."/>
            <person name="Huettel B."/>
            <person name="Barry K.W."/>
            <person name="Haridas S."/>
            <person name="Chen C."/>
            <person name="Bauer D."/>
            <person name="Andreopoulos W."/>
            <person name="Pangilinan J."/>
            <person name="LaButti K."/>
            <person name="Riley R."/>
            <person name="Lipzen A."/>
            <person name="Clum A."/>
            <person name="Drula E."/>
            <person name="Henrissat B."/>
            <person name="Kohler A."/>
            <person name="Grigoriev I.V."/>
            <person name="Martin F.M."/>
            <person name="Hacquard S."/>
        </authorList>
    </citation>
    <scope>NUCLEOTIDE SEQUENCE</scope>
    <source>
        <strain evidence="2">MPI-SDFR-AT-0073</strain>
    </source>
</reference>
<keyword evidence="3" id="KW-1185">Reference proteome</keyword>
<dbReference type="EMBL" id="JAGPXC010000001">
    <property type="protein sequence ID" value="KAH6659734.1"/>
    <property type="molecule type" value="Genomic_DNA"/>
</dbReference>
<dbReference type="Pfam" id="PF11709">
    <property type="entry name" value="Mit_ribos_Mrp51"/>
    <property type="match status" value="1"/>
</dbReference>
<feature type="region of interest" description="Disordered" evidence="1">
    <location>
        <begin position="438"/>
        <end position="465"/>
    </location>
</feature>
<dbReference type="Proteomes" id="UP000758603">
    <property type="component" value="Unassembled WGS sequence"/>
</dbReference>
<protein>
    <submittedName>
        <fullName evidence="2">Mitochondrial ribosomal protein MRP51</fullName>
    </submittedName>
</protein>
<keyword evidence="2" id="KW-0689">Ribosomal protein</keyword>
<name>A0A9P9A4B5_9PEZI</name>
<dbReference type="GeneID" id="70130227"/>
<gene>
    <name evidence="2" type="ORF">BKA67DRAFT_545562</name>
</gene>
<dbReference type="GO" id="GO:0003735">
    <property type="term" value="F:structural constituent of ribosome"/>
    <property type="evidence" value="ECO:0007669"/>
    <property type="project" value="TreeGrafter"/>
</dbReference>
<dbReference type="PANTHER" id="PTHR28058">
    <property type="entry name" value="37S RIBOSOMAL PROTEIN MRP51, MITOCHONDRIAL"/>
    <property type="match status" value="1"/>
</dbReference>
<evidence type="ECO:0000313" key="3">
    <source>
        <dbReference type="Proteomes" id="UP000758603"/>
    </source>
</evidence>
<dbReference type="RefSeq" id="XP_045963865.1">
    <property type="nucleotide sequence ID" value="XM_046101335.1"/>
</dbReference>
<dbReference type="AlphaFoldDB" id="A0A9P9A4B5"/>
<dbReference type="GO" id="GO:0070124">
    <property type="term" value="P:mitochondrial translational initiation"/>
    <property type="evidence" value="ECO:0007669"/>
    <property type="project" value="TreeGrafter"/>
</dbReference>
<accession>A0A9P9A4B5</accession>
<organism evidence="2 3">
    <name type="scientific">Truncatella angustata</name>
    <dbReference type="NCBI Taxonomy" id="152316"/>
    <lineage>
        <taxon>Eukaryota</taxon>
        <taxon>Fungi</taxon>
        <taxon>Dikarya</taxon>
        <taxon>Ascomycota</taxon>
        <taxon>Pezizomycotina</taxon>
        <taxon>Sordariomycetes</taxon>
        <taxon>Xylariomycetidae</taxon>
        <taxon>Amphisphaeriales</taxon>
        <taxon>Sporocadaceae</taxon>
        <taxon>Truncatella</taxon>
    </lineage>
</organism>
<evidence type="ECO:0000256" key="1">
    <source>
        <dbReference type="SAM" id="MobiDB-lite"/>
    </source>
</evidence>